<evidence type="ECO:0000313" key="6">
    <source>
        <dbReference type="Proteomes" id="UP000887572"/>
    </source>
</evidence>
<sequence length="259" mass="28647">MSEPSSSNHNHTHNSSVSNGNKDRMNQSQIWKCFEKMTDYEAAKCRLCTSMLSFKRASTKGLWDHLKCKHKPEYLVLKQNEELLAPSNPDEFKAPKIKKKKLEPKNDICADNDNSLVSGVDTPQTELIRVRIQSNENRADAAPMNGGAERMGSIDSQPCTSVMVNHILVWSSICSQSAQSTFIMCSLLDGDHHHFGTKSGASATLTYVLQKLGVKPEPSGCFSTTCPVNLVLDELSGLGYRAIGMVNKRADEVLWTLAK</sequence>
<dbReference type="AlphaFoldDB" id="A0A914H5P5"/>
<evidence type="ECO:0000256" key="1">
    <source>
        <dbReference type="ARBA" id="ARBA00022723"/>
    </source>
</evidence>
<dbReference type="WBParaSite" id="Gr19_v10_g13451.t1">
    <property type="protein sequence ID" value="Gr19_v10_g13451.t1"/>
    <property type="gene ID" value="Gr19_v10_g13451"/>
</dbReference>
<reference evidence="7" key="1">
    <citation type="submission" date="2022-11" db="UniProtKB">
        <authorList>
            <consortium name="WormBaseParasite"/>
        </authorList>
    </citation>
    <scope>IDENTIFICATION</scope>
</reference>
<proteinExistence type="predicted"/>
<organism evidence="6 7">
    <name type="scientific">Globodera rostochiensis</name>
    <name type="common">Golden nematode worm</name>
    <name type="synonym">Heterodera rostochiensis</name>
    <dbReference type="NCBI Taxonomy" id="31243"/>
    <lineage>
        <taxon>Eukaryota</taxon>
        <taxon>Metazoa</taxon>
        <taxon>Ecdysozoa</taxon>
        <taxon>Nematoda</taxon>
        <taxon>Chromadorea</taxon>
        <taxon>Rhabditida</taxon>
        <taxon>Tylenchina</taxon>
        <taxon>Tylenchomorpha</taxon>
        <taxon>Tylenchoidea</taxon>
        <taxon>Heteroderidae</taxon>
        <taxon>Heteroderinae</taxon>
        <taxon>Globodera</taxon>
    </lineage>
</organism>
<accession>A0A914H5P5</accession>
<evidence type="ECO:0000259" key="5">
    <source>
        <dbReference type="Pfam" id="PF02892"/>
    </source>
</evidence>
<dbReference type="SMART" id="SM00614">
    <property type="entry name" value="ZnF_BED"/>
    <property type="match status" value="1"/>
</dbReference>
<name>A0A914H5P5_GLORO</name>
<evidence type="ECO:0000256" key="4">
    <source>
        <dbReference type="SAM" id="MobiDB-lite"/>
    </source>
</evidence>
<dbReference type="InterPro" id="IPR036236">
    <property type="entry name" value="Znf_C2H2_sf"/>
</dbReference>
<dbReference type="Proteomes" id="UP000887572">
    <property type="component" value="Unplaced"/>
</dbReference>
<dbReference type="GO" id="GO:0008270">
    <property type="term" value="F:zinc ion binding"/>
    <property type="evidence" value="ECO:0007669"/>
    <property type="project" value="UniProtKB-KW"/>
</dbReference>
<feature type="domain" description="BED-type" evidence="5">
    <location>
        <begin position="28"/>
        <end position="71"/>
    </location>
</feature>
<keyword evidence="6" id="KW-1185">Reference proteome</keyword>
<dbReference type="SUPFAM" id="SSF57667">
    <property type="entry name" value="beta-beta-alpha zinc fingers"/>
    <property type="match status" value="1"/>
</dbReference>
<keyword evidence="1" id="KW-0479">Metal-binding</keyword>
<protein>
    <submittedName>
        <fullName evidence="7">BED-type domain-containing protein</fullName>
    </submittedName>
</protein>
<keyword evidence="3" id="KW-0862">Zinc</keyword>
<evidence type="ECO:0000313" key="7">
    <source>
        <dbReference type="WBParaSite" id="Gr19_v10_g13451.t1"/>
    </source>
</evidence>
<dbReference type="InterPro" id="IPR003656">
    <property type="entry name" value="Znf_BED"/>
</dbReference>
<keyword evidence="2" id="KW-0863">Zinc-finger</keyword>
<evidence type="ECO:0000256" key="2">
    <source>
        <dbReference type="ARBA" id="ARBA00022771"/>
    </source>
</evidence>
<evidence type="ECO:0000256" key="3">
    <source>
        <dbReference type="ARBA" id="ARBA00022833"/>
    </source>
</evidence>
<feature type="region of interest" description="Disordered" evidence="4">
    <location>
        <begin position="1"/>
        <end position="23"/>
    </location>
</feature>
<dbReference type="GO" id="GO:0003677">
    <property type="term" value="F:DNA binding"/>
    <property type="evidence" value="ECO:0007669"/>
    <property type="project" value="InterPro"/>
</dbReference>
<feature type="compositionally biased region" description="Low complexity" evidence="4">
    <location>
        <begin position="1"/>
        <end position="20"/>
    </location>
</feature>
<dbReference type="Pfam" id="PF02892">
    <property type="entry name" value="zf-BED"/>
    <property type="match status" value="1"/>
</dbReference>